<evidence type="ECO:0000256" key="4">
    <source>
        <dbReference type="SAM" id="MobiDB-lite"/>
    </source>
</evidence>
<evidence type="ECO:0000259" key="5">
    <source>
        <dbReference type="PROSITE" id="PS51720"/>
    </source>
</evidence>
<reference evidence="6 7" key="1">
    <citation type="journal article" date="2021" name="Elife">
        <title>Chloroplast acquisition without the gene transfer in kleptoplastic sea slugs, Plakobranchus ocellatus.</title>
        <authorList>
            <person name="Maeda T."/>
            <person name="Takahashi S."/>
            <person name="Yoshida T."/>
            <person name="Shimamura S."/>
            <person name="Takaki Y."/>
            <person name="Nagai Y."/>
            <person name="Toyoda A."/>
            <person name="Suzuki Y."/>
            <person name="Arimoto A."/>
            <person name="Ishii H."/>
            <person name="Satoh N."/>
            <person name="Nishiyama T."/>
            <person name="Hasebe M."/>
            <person name="Maruyama T."/>
            <person name="Minagawa J."/>
            <person name="Obokata J."/>
            <person name="Shigenobu S."/>
        </authorList>
    </citation>
    <scope>NUCLEOTIDE SEQUENCE [LARGE SCALE GENOMIC DNA]</scope>
</reference>
<organism evidence="6 7">
    <name type="scientific">Plakobranchus ocellatus</name>
    <dbReference type="NCBI Taxonomy" id="259542"/>
    <lineage>
        <taxon>Eukaryota</taxon>
        <taxon>Metazoa</taxon>
        <taxon>Spiralia</taxon>
        <taxon>Lophotrochozoa</taxon>
        <taxon>Mollusca</taxon>
        <taxon>Gastropoda</taxon>
        <taxon>Heterobranchia</taxon>
        <taxon>Euthyneura</taxon>
        <taxon>Panpulmonata</taxon>
        <taxon>Sacoglossa</taxon>
        <taxon>Placobranchoidea</taxon>
        <taxon>Plakobranchidae</taxon>
        <taxon>Plakobranchus</taxon>
    </lineage>
</organism>
<dbReference type="EMBL" id="BLXT01004116">
    <property type="protein sequence ID" value="GFO09719.1"/>
    <property type="molecule type" value="Genomic_DNA"/>
</dbReference>
<dbReference type="GO" id="GO:0005525">
    <property type="term" value="F:GTP binding"/>
    <property type="evidence" value="ECO:0007669"/>
    <property type="project" value="UniProtKB-KW"/>
</dbReference>
<comment type="similarity">
    <text evidence="1">Belongs to the TRAFAC class TrmE-Era-EngA-EngB-Septin-like GTPase superfamily. AIG1/Toc34/Toc159-like paraseptin GTPase family. IAN subfamily.</text>
</comment>
<evidence type="ECO:0000256" key="3">
    <source>
        <dbReference type="ARBA" id="ARBA00023134"/>
    </source>
</evidence>
<feature type="region of interest" description="Disordered" evidence="4">
    <location>
        <begin position="376"/>
        <end position="406"/>
    </location>
</feature>
<keyword evidence="7" id="KW-1185">Reference proteome</keyword>
<feature type="domain" description="AIG1-type G" evidence="5">
    <location>
        <begin position="2"/>
        <end position="217"/>
    </location>
</feature>
<dbReference type="FunFam" id="3.40.50.300:FF:000840">
    <property type="entry name" value="Immune-associated nucleotide-binding protein 9"/>
    <property type="match status" value="1"/>
</dbReference>
<dbReference type="Gene3D" id="3.40.50.300">
    <property type="entry name" value="P-loop containing nucleotide triphosphate hydrolases"/>
    <property type="match status" value="1"/>
</dbReference>
<dbReference type="Pfam" id="PF04548">
    <property type="entry name" value="AIG1"/>
    <property type="match status" value="1"/>
</dbReference>
<dbReference type="PANTHER" id="PTHR10903:SF184">
    <property type="entry name" value="GTP-BINDING PROTEIN A"/>
    <property type="match status" value="1"/>
</dbReference>
<dbReference type="InterPro" id="IPR027417">
    <property type="entry name" value="P-loop_NTPase"/>
</dbReference>
<dbReference type="AlphaFoldDB" id="A0AAV4AUC8"/>
<protein>
    <submittedName>
        <fullName evidence="6">Immune-associated nucleotide-binding protein 13</fullName>
    </submittedName>
</protein>
<evidence type="ECO:0000256" key="1">
    <source>
        <dbReference type="ARBA" id="ARBA00008535"/>
    </source>
</evidence>
<comment type="caution">
    <text evidence="6">The sequence shown here is derived from an EMBL/GenBank/DDBJ whole genome shotgun (WGS) entry which is preliminary data.</text>
</comment>
<evidence type="ECO:0000313" key="6">
    <source>
        <dbReference type="EMBL" id="GFO09719.1"/>
    </source>
</evidence>
<name>A0AAV4AUC8_9GAST</name>
<evidence type="ECO:0000313" key="7">
    <source>
        <dbReference type="Proteomes" id="UP000735302"/>
    </source>
</evidence>
<evidence type="ECO:0000256" key="2">
    <source>
        <dbReference type="ARBA" id="ARBA00022741"/>
    </source>
</evidence>
<sequence>MAKILDIALLGKTGVGKSRTGNSILGRKAFKSSPGMDSETIDSQREVSQLPDGRILRVVDTPGLQDTRGTKEEGEAMFMKAIKEAIVMNPEGYHVFLLVLRFDSRFTQEDLNTMDYLRQLFGDEFTKTYCILIMTRGDQFERMKKDGEIDGTFLDWCKAQKGEFEKLLQEVDRRVILFDNCGGEDVQKSQRKEILEIIDEKMLVGRRYTHSKFQRALQEREKLIAQGKIPAIALQIQDEISLISQEKERISKEEKDTDGKIKAFRELEGRIQKNLLMFEGVKDEINELRDLHKLADDQKHQVKKEVAELQKHKELEKKLQAQEEEIKRQREEFYRQKELEEEFRAQERKKIQAEEENLKKQREEIERQKKLEEEFRAQERKKIQADEEDLKKQREEHERQKKFEEERKKLQEQAEYLKKQIEKREQEKLKAEELRIQAEKEDLKKQQEEREKAKRLEQDRFQKEYQQVRDTNNAQSGSALLGTLAWPFKTVSSWFW</sequence>
<keyword evidence="2" id="KW-0547">Nucleotide-binding</keyword>
<keyword evidence="3" id="KW-0342">GTP-binding</keyword>
<dbReference type="InterPro" id="IPR006703">
    <property type="entry name" value="G_AIG1"/>
</dbReference>
<dbReference type="PROSITE" id="PS51720">
    <property type="entry name" value="G_AIG1"/>
    <property type="match status" value="1"/>
</dbReference>
<dbReference type="SUPFAM" id="SSF52540">
    <property type="entry name" value="P-loop containing nucleoside triphosphate hydrolases"/>
    <property type="match status" value="1"/>
</dbReference>
<dbReference type="InterPro" id="IPR045058">
    <property type="entry name" value="GIMA/IAN/Toc"/>
</dbReference>
<proteinExistence type="inferred from homology"/>
<accession>A0AAV4AUC8</accession>
<gene>
    <name evidence="6" type="ORF">PoB_003622400</name>
</gene>
<dbReference type="PANTHER" id="PTHR10903">
    <property type="entry name" value="GTPASE, IMAP FAMILY MEMBER-RELATED"/>
    <property type="match status" value="1"/>
</dbReference>
<dbReference type="Proteomes" id="UP000735302">
    <property type="component" value="Unassembled WGS sequence"/>
</dbReference>
<feature type="region of interest" description="Disordered" evidence="4">
    <location>
        <begin position="341"/>
        <end position="363"/>
    </location>
</feature>